<comment type="caution">
    <text evidence="3">The sequence shown here is derived from an EMBL/GenBank/DDBJ whole genome shotgun (WGS) entry which is preliminary data.</text>
</comment>
<evidence type="ECO:0000313" key="4">
    <source>
        <dbReference type="Proteomes" id="UP001162162"/>
    </source>
</evidence>
<protein>
    <submittedName>
        <fullName evidence="3">Uncharacterized protein</fullName>
    </submittedName>
</protein>
<feature type="region of interest" description="Disordered" evidence="1">
    <location>
        <begin position="148"/>
        <end position="178"/>
    </location>
</feature>
<feature type="compositionally biased region" description="Polar residues" evidence="1">
    <location>
        <begin position="148"/>
        <end position="158"/>
    </location>
</feature>
<name>A0AAV8XIM8_9CUCU</name>
<reference evidence="3" key="1">
    <citation type="journal article" date="2023" name="Insect Mol. Biol.">
        <title>Genome sequencing provides insights into the evolution of gene families encoding plant cell wall-degrading enzymes in longhorned beetles.</title>
        <authorList>
            <person name="Shin N.R."/>
            <person name="Okamura Y."/>
            <person name="Kirsch R."/>
            <person name="Pauchet Y."/>
        </authorList>
    </citation>
    <scope>NUCLEOTIDE SEQUENCE</scope>
    <source>
        <strain evidence="3">AMC_N1</strain>
    </source>
</reference>
<evidence type="ECO:0000256" key="2">
    <source>
        <dbReference type="SAM" id="SignalP"/>
    </source>
</evidence>
<dbReference type="AlphaFoldDB" id="A0AAV8XIM8"/>
<organism evidence="3 4">
    <name type="scientific">Aromia moschata</name>
    <dbReference type="NCBI Taxonomy" id="1265417"/>
    <lineage>
        <taxon>Eukaryota</taxon>
        <taxon>Metazoa</taxon>
        <taxon>Ecdysozoa</taxon>
        <taxon>Arthropoda</taxon>
        <taxon>Hexapoda</taxon>
        <taxon>Insecta</taxon>
        <taxon>Pterygota</taxon>
        <taxon>Neoptera</taxon>
        <taxon>Endopterygota</taxon>
        <taxon>Coleoptera</taxon>
        <taxon>Polyphaga</taxon>
        <taxon>Cucujiformia</taxon>
        <taxon>Chrysomeloidea</taxon>
        <taxon>Cerambycidae</taxon>
        <taxon>Cerambycinae</taxon>
        <taxon>Callichromatini</taxon>
        <taxon>Aromia</taxon>
    </lineage>
</organism>
<evidence type="ECO:0000313" key="3">
    <source>
        <dbReference type="EMBL" id="KAJ8938391.1"/>
    </source>
</evidence>
<sequence length="288" mass="31851">MVTWGFLGSLIMNTLLVLLSVKPGGPRTLVSRPIPEESQVSCTSQGSFKYYWTNDSTTDYSKPNIETEPHLKVTLSHNENTGRIRGKTSEMCLTTRVPGPPGVTDSKTNNVFMISCPKNPRVEFKGKSRGCSLQTCRLADLQTRIPTYNQGFTSNSRENLGDGPTTRVPGPPGVTDSKTNNVFMISYPKTSESNSRENLGDAACRLADLQTRIPTYNQGRIRGKTSGMGLVTRVPRSTEDVLNLIEESPETSTRKIGRALIVSHSVVFRILKEQNSYIPISFNGCRHY</sequence>
<proteinExistence type="predicted"/>
<dbReference type="EMBL" id="JAPWTK010000560">
    <property type="protein sequence ID" value="KAJ8938391.1"/>
    <property type="molecule type" value="Genomic_DNA"/>
</dbReference>
<evidence type="ECO:0000256" key="1">
    <source>
        <dbReference type="SAM" id="MobiDB-lite"/>
    </source>
</evidence>
<feature type="chain" id="PRO_5043597298" evidence="2">
    <location>
        <begin position="21"/>
        <end position="288"/>
    </location>
</feature>
<gene>
    <name evidence="3" type="ORF">NQ318_019898</name>
</gene>
<accession>A0AAV8XIM8</accession>
<feature type="signal peptide" evidence="2">
    <location>
        <begin position="1"/>
        <end position="20"/>
    </location>
</feature>
<dbReference type="Proteomes" id="UP001162162">
    <property type="component" value="Unassembled WGS sequence"/>
</dbReference>
<keyword evidence="4" id="KW-1185">Reference proteome</keyword>
<feature type="compositionally biased region" description="Low complexity" evidence="1">
    <location>
        <begin position="161"/>
        <end position="176"/>
    </location>
</feature>
<keyword evidence="2" id="KW-0732">Signal</keyword>